<evidence type="ECO:0000256" key="3">
    <source>
        <dbReference type="ARBA" id="ARBA00022525"/>
    </source>
</evidence>
<feature type="non-terminal residue" evidence="9">
    <location>
        <position position="1"/>
    </location>
</feature>
<evidence type="ECO:0000313" key="9">
    <source>
        <dbReference type="EMBL" id="NXA09285.1"/>
    </source>
</evidence>
<organism evidence="9 10">
    <name type="scientific">Sapayoa aenigma</name>
    <name type="common">broad-billed sapayoa</name>
    <dbReference type="NCBI Taxonomy" id="239371"/>
    <lineage>
        <taxon>Eukaryota</taxon>
        <taxon>Metazoa</taxon>
        <taxon>Chordata</taxon>
        <taxon>Craniata</taxon>
        <taxon>Vertebrata</taxon>
        <taxon>Euteleostomi</taxon>
        <taxon>Archelosauria</taxon>
        <taxon>Archosauria</taxon>
        <taxon>Dinosauria</taxon>
        <taxon>Saurischia</taxon>
        <taxon>Theropoda</taxon>
        <taxon>Coelurosauria</taxon>
        <taxon>Aves</taxon>
        <taxon>Neognathae</taxon>
        <taxon>Neoaves</taxon>
        <taxon>Telluraves</taxon>
        <taxon>Australaves</taxon>
        <taxon>Passeriformes</taxon>
        <taxon>Tyrannidae</taxon>
        <taxon>Sapayoa</taxon>
    </lineage>
</organism>
<keyword evidence="7" id="KW-0732">Signal</keyword>
<name>A0A7K7SXH4_9TYRA</name>
<feature type="domain" description="Gastrin/cholecystokinin peptide hormone" evidence="8">
    <location>
        <begin position="50"/>
        <end position="102"/>
    </location>
</feature>
<dbReference type="AlphaFoldDB" id="A0A7K7SXH4"/>
<evidence type="ECO:0000256" key="2">
    <source>
        <dbReference type="ARBA" id="ARBA00006273"/>
    </source>
</evidence>
<evidence type="ECO:0000256" key="6">
    <source>
        <dbReference type="RuleBase" id="RU004362"/>
    </source>
</evidence>
<dbReference type="Proteomes" id="UP000589485">
    <property type="component" value="Unassembled WGS sequence"/>
</dbReference>
<evidence type="ECO:0000256" key="5">
    <source>
        <dbReference type="ARBA" id="ARBA00022815"/>
    </source>
</evidence>
<evidence type="ECO:0000313" key="10">
    <source>
        <dbReference type="Proteomes" id="UP000589485"/>
    </source>
</evidence>
<dbReference type="GO" id="GO:0005576">
    <property type="term" value="C:extracellular region"/>
    <property type="evidence" value="ECO:0007669"/>
    <property type="project" value="UniProtKB-SubCell"/>
</dbReference>
<dbReference type="OrthoDB" id="9924917at2759"/>
<keyword evidence="3" id="KW-0964">Secreted</keyword>
<dbReference type="GO" id="GO:0005179">
    <property type="term" value="F:hormone activity"/>
    <property type="evidence" value="ECO:0007669"/>
    <property type="project" value="InterPro"/>
</dbReference>
<keyword evidence="10" id="KW-1185">Reference proteome</keyword>
<comment type="similarity">
    <text evidence="2 6">Belongs to the gastrin/cholecystokinin family.</text>
</comment>
<gene>
    <name evidence="9" type="primary">Antr</name>
    <name evidence="9" type="ORF">SAPAEN_R08957</name>
</gene>
<dbReference type="PROSITE" id="PS00259">
    <property type="entry name" value="GASTRIN"/>
    <property type="match status" value="1"/>
</dbReference>
<feature type="signal peptide" evidence="7">
    <location>
        <begin position="1"/>
        <end position="20"/>
    </location>
</feature>
<comment type="subcellular location">
    <subcellularLocation>
        <location evidence="1 6">Secreted</location>
    </subcellularLocation>
</comment>
<dbReference type="InterPro" id="IPR001651">
    <property type="entry name" value="Gastrin/CCK"/>
</dbReference>
<proteinExistence type="inferred from homology"/>
<dbReference type="InterPro" id="IPR013152">
    <property type="entry name" value="Gastrin/cholecystokinin_CS"/>
</dbReference>
<evidence type="ECO:0000259" key="8">
    <source>
        <dbReference type="Pfam" id="PF00918"/>
    </source>
</evidence>
<dbReference type="EMBL" id="VZSY01000265">
    <property type="protein sequence ID" value="NXA09285.1"/>
    <property type="molecule type" value="Genomic_DNA"/>
</dbReference>
<protein>
    <submittedName>
        <fullName evidence="9">ANTR protein</fullName>
    </submittedName>
</protein>
<dbReference type="Pfam" id="PF00918">
    <property type="entry name" value="Gastrin"/>
    <property type="match status" value="1"/>
</dbReference>
<evidence type="ECO:0000256" key="7">
    <source>
        <dbReference type="SAM" id="SignalP"/>
    </source>
</evidence>
<keyword evidence="4" id="KW-0165">Cleavage on pair of basic residues</keyword>
<comment type="caution">
    <text evidence="9">The sequence shown here is derived from an EMBL/GenBank/DDBJ whole genome shotgun (WGS) entry which is preliminary data.</text>
</comment>
<sequence length="107" mass="12160">MKVTLCFSLILTIAVTPCLCRPAAEAPGTGGDPRQHLPTLVRRDWPEYLSQEQQHLLSQFLPHVLTELNKHEGFVREDEGMEALHEHYYPDWMDFGRRSAEDGADAA</sequence>
<accession>A0A7K7SXH4</accession>
<feature type="non-terminal residue" evidence="9">
    <location>
        <position position="107"/>
    </location>
</feature>
<evidence type="ECO:0000256" key="1">
    <source>
        <dbReference type="ARBA" id="ARBA00004613"/>
    </source>
</evidence>
<evidence type="ECO:0000256" key="4">
    <source>
        <dbReference type="ARBA" id="ARBA00022685"/>
    </source>
</evidence>
<keyword evidence="5" id="KW-0027">Amidation</keyword>
<reference evidence="9 10" key="1">
    <citation type="submission" date="2019-09" db="EMBL/GenBank/DDBJ databases">
        <title>Bird 10,000 Genomes (B10K) Project - Family phase.</title>
        <authorList>
            <person name="Zhang G."/>
        </authorList>
    </citation>
    <scope>NUCLEOTIDE SEQUENCE [LARGE SCALE GENOMIC DNA]</scope>
    <source>
        <strain evidence="9">B10K-DU-030-41</strain>
        <tissue evidence="9">Muscle</tissue>
    </source>
</reference>
<feature type="chain" id="PRO_5029487726" evidence="7">
    <location>
        <begin position="21"/>
        <end position="107"/>
    </location>
</feature>